<evidence type="ECO:0000313" key="3">
    <source>
        <dbReference type="Proteomes" id="UP001434883"/>
    </source>
</evidence>
<reference evidence="2 3" key="1">
    <citation type="submission" date="2021-06" db="EMBL/GenBank/DDBJ databases">
        <authorList>
            <person name="Palmer J.M."/>
        </authorList>
    </citation>
    <scope>NUCLEOTIDE SEQUENCE [LARGE SCALE GENOMIC DNA]</scope>
    <source>
        <strain evidence="2 3">XC_2019</strain>
        <tissue evidence="2">Muscle</tissue>
    </source>
</reference>
<organism evidence="2 3">
    <name type="scientific">Xenoophorus captivus</name>
    <dbReference type="NCBI Taxonomy" id="1517983"/>
    <lineage>
        <taxon>Eukaryota</taxon>
        <taxon>Metazoa</taxon>
        <taxon>Chordata</taxon>
        <taxon>Craniata</taxon>
        <taxon>Vertebrata</taxon>
        <taxon>Euteleostomi</taxon>
        <taxon>Actinopterygii</taxon>
        <taxon>Neopterygii</taxon>
        <taxon>Teleostei</taxon>
        <taxon>Neoteleostei</taxon>
        <taxon>Acanthomorphata</taxon>
        <taxon>Ovalentaria</taxon>
        <taxon>Atherinomorphae</taxon>
        <taxon>Cyprinodontiformes</taxon>
        <taxon>Goodeidae</taxon>
        <taxon>Xenoophorus</taxon>
    </lineage>
</organism>
<evidence type="ECO:0000256" key="1">
    <source>
        <dbReference type="SAM" id="MobiDB-lite"/>
    </source>
</evidence>
<keyword evidence="3" id="KW-1185">Reference proteome</keyword>
<protein>
    <submittedName>
        <fullName evidence="2">Uncharacterized protein</fullName>
    </submittedName>
</protein>
<dbReference type="EMBL" id="JAHRIN010025271">
    <property type="protein sequence ID" value="MEQ2199414.1"/>
    <property type="molecule type" value="Genomic_DNA"/>
</dbReference>
<gene>
    <name evidence="2" type="ORF">XENOCAPTIV_025831</name>
</gene>
<accession>A0ABV0QU93</accession>
<dbReference type="Proteomes" id="UP001434883">
    <property type="component" value="Unassembled WGS sequence"/>
</dbReference>
<comment type="caution">
    <text evidence="2">The sequence shown here is derived from an EMBL/GenBank/DDBJ whole genome shotgun (WGS) entry which is preliminary data.</text>
</comment>
<feature type="non-terminal residue" evidence="2">
    <location>
        <position position="1"/>
    </location>
</feature>
<evidence type="ECO:0000313" key="2">
    <source>
        <dbReference type="EMBL" id="MEQ2199414.1"/>
    </source>
</evidence>
<feature type="region of interest" description="Disordered" evidence="1">
    <location>
        <begin position="91"/>
        <end position="111"/>
    </location>
</feature>
<proteinExistence type="predicted"/>
<name>A0ABV0QU93_9TELE</name>
<sequence length="111" mass="12597">TPRDKAQFLRWFIVIQANEREEREIWDWEPTGCGGQKNVCLTLDLRMMPESDVRLTGESGAVRQGRAQRLECVEQPAKVLSGRKVDQNGVRWEGGQGSLSRLVFPDDSPAR</sequence>